<proteinExistence type="predicted"/>
<reference evidence="1" key="1">
    <citation type="journal article" date="2017" name="Gigascience">
        <title>The genome draft of coconut (Cocos nucifera).</title>
        <authorList>
            <person name="Xiao Y."/>
            <person name="Xu P."/>
            <person name="Fan H."/>
            <person name="Baudouin L."/>
            <person name="Xia W."/>
            <person name="Bocs S."/>
            <person name="Xu J."/>
            <person name="Li Q."/>
            <person name="Guo A."/>
            <person name="Zhou L."/>
            <person name="Li J."/>
            <person name="Wu Y."/>
            <person name="Ma Z."/>
            <person name="Armero A."/>
            <person name="Issali A.E."/>
            <person name="Liu N."/>
            <person name="Peng M."/>
            <person name="Yang Y."/>
        </authorList>
    </citation>
    <scope>NUCLEOTIDE SEQUENCE</scope>
    <source>
        <tissue evidence="1">Spear leaf of Hainan Tall coconut</tissue>
    </source>
</reference>
<dbReference type="EMBL" id="CM017878">
    <property type="protein sequence ID" value="KAG1353928.1"/>
    <property type="molecule type" value="Genomic_DNA"/>
</dbReference>
<evidence type="ECO:0000313" key="1">
    <source>
        <dbReference type="EMBL" id="KAG1353928.1"/>
    </source>
</evidence>
<dbReference type="Proteomes" id="UP000797356">
    <property type="component" value="Chromosome 7"/>
</dbReference>
<protein>
    <submittedName>
        <fullName evidence="1">Uncharacterized protein</fullName>
    </submittedName>
</protein>
<keyword evidence="2" id="KW-1185">Reference proteome</keyword>
<sequence>MAKPLEGTSHFKSHEYMTRGGLIWWKLNVQGRPTVPNPSLSFNAPLPCHSLSLSSERKKEISGASSSPIAVASDPLLRHSIREAEAGMVILMLLQERIGAFGRRWDTLW</sequence>
<comment type="caution">
    <text evidence="1">The sequence shown here is derived from an EMBL/GenBank/DDBJ whole genome shotgun (WGS) entry which is preliminary data.</text>
</comment>
<evidence type="ECO:0000313" key="2">
    <source>
        <dbReference type="Proteomes" id="UP000797356"/>
    </source>
</evidence>
<reference evidence="1" key="2">
    <citation type="submission" date="2019-07" db="EMBL/GenBank/DDBJ databases">
        <authorList>
            <person name="Yang Y."/>
            <person name="Bocs S."/>
            <person name="Baudouin L."/>
        </authorList>
    </citation>
    <scope>NUCLEOTIDE SEQUENCE</scope>
    <source>
        <tissue evidence="1">Spear leaf of Hainan Tall coconut</tissue>
    </source>
</reference>
<name>A0A8K0N432_COCNU</name>
<gene>
    <name evidence="1" type="ORF">COCNU_07G000400</name>
</gene>
<dbReference type="AlphaFoldDB" id="A0A8K0N432"/>
<organism evidence="1 2">
    <name type="scientific">Cocos nucifera</name>
    <name type="common">Coconut palm</name>
    <dbReference type="NCBI Taxonomy" id="13894"/>
    <lineage>
        <taxon>Eukaryota</taxon>
        <taxon>Viridiplantae</taxon>
        <taxon>Streptophyta</taxon>
        <taxon>Embryophyta</taxon>
        <taxon>Tracheophyta</taxon>
        <taxon>Spermatophyta</taxon>
        <taxon>Magnoliopsida</taxon>
        <taxon>Liliopsida</taxon>
        <taxon>Arecaceae</taxon>
        <taxon>Arecoideae</taxon>
        <taxon>Cocoseae</taxon>
        <taxon>Attaleinae</taxon>
        <taxon>Cocos</taxon>
    </lineage>
</organism>
<accession>A0A8K0N432</accession>